<evidence type="ECO:0000256" key="7">
    <source>
        <dbReference type="ARBA" id="ARBA00022908"/>
    </source>
</evidence>
<gene>
    <name evidence="12" type="ORF">O181_121003</name>
</gene>
<evidence type="ECO:0000313" key="12">
    <source>
        <dbReference type="EMBL" id="MBW0581288.1"/>
    </source>
</evidence>
<accession>A0A9Q3KH38</accession>
<dbReference type="PANTHER" id="PTHR42648">
    <property type="entry name" value="TRANSPOSASE, PUTATIVE-RELATED"/>
    <property type="match status" value="1"/>
</dbReference>
<keyword evidence="13" id="KW-1185">Reference proteome</keyword>
<keyword evidence="2" id="KW-0540">Nuclease</keyword>
<reference evidence="12" key="1">
    <citation type="submission" date="2021-03" db="EMBL/GenBank/DDBJ databases">
        <title>Draft genome sequence of rust myrtle Austropuccinia psidii MF-1, a brazilian biotype.</title>
        <authorList>
            <person name="Quecine M.C."/>
            <person name="Pachon D.M.R."/>
            <person name="Bonatelli M.L."/>
            <person name="Correr F.H."/>
            <person name="Franceschini L.M."/>
            <person name="Leite T.F."/>
            <person name="Margarido G.R.A."/>
            <person name="Almeida C.A."/>
            <person name="Ferrarezi J.A."/>
            <person name="Labate C.A."/>
        </authorList>
    </citation>
    <scope>NUCLEOTIDE SEQUENCE</scope>
    <source>
        <strain evidence="12">MF-1</strain>
    </source>
</reference>
<dbReference type="Pfam" id="PF25597">
    <property type="entry name" value="SH3_retrovirus"/>
    <property type="match status" value="1"/>
</dbReference>
<dbReference type="GO" id="GO:0015074">
    <property type="term" value="P:DNA integration"/>
    <property type="evidence" value="ECO:0007669"/>
    <property type="project" value="UniProtKB-KW"/>
</dbReference>
<keyword evidence="7" id="KW-0229">DNA integration</keyword>
<dbReference type="PANTHER" id="PTHR42648:SF11">
    <property type="entry name" value="TRANSPOSON TY4-P GAG-POL POLYPROTEIN"/>
    <property type="match status" value="1"/>
</dbReference>
<keyword evidence="3" id="KW-0479">Metal-binding</keyword>
<dbReference type="InterPro" id="IPR057670">
    <property type="entry name" value="SH3_retrovirus"/>
</dbReference>
<proteinExistence type="predicted"/>
<dbReference type="Proteomes" id="UP000765509">
    <property type="component" value="Unassembled WGS sequence"/>
</dbReference>
<name>A0A9Q3KH38_9BASI</name>
<evidence type="ECO:0000256" key="10">
    <source>
        <dbReference type="ARBA" id="ARBA00023172"/>
    </source>
</evidence>
<dbReference type="OrthoDB" id="3243429at2759"/>
<evidence type="ECO:0000256" key="2">
    <source>
        <dbReference type="ARBA" id="ARBA00022722"/>
    </source>
</evidence>
<dbReference type="GO" id="GO:0003964">
    <property type="term" value="F:RNA-directed DNA polymerase activity"/>
    <property type="evidence" value="ECO:0007669"/>
    <property type="project" value="UniProtKB-KW"/>
</dbReference>
<dbReference type="GO" id="GO:0016787">
    <property type="term" value="F:hydrolase activity"/>
    <property type="evidence" value="ECO:0007669"/>
    <property type="project" value="UniProtKB-KW"/>
</dbReference>
<organism evidence="12 13">
    <name type="scientific">Austropuccinia psidii MF-1</name>
    <dbReference type="NCBI Taxonomy" id="1389203"/>
    <lineage>
        <taxon>Eukaryota</taxon>
        <taxon>Fungi</taxon>
        <taxon>Dikarya</taxon>
        <taxon>Basidiomycota</taxon>
        <taxon>Pucciniomycotina</taxon>
        <taxon>Pucciniomycetes</taxon>
        <taxon>Pucciniales</taxon>
        <taxon>Sphaerophragmiaceae</taxon>
        <taxon>Austropuccinia</taxon>
    </lineage>
</organism>
<dbReference type="GO" id="GO:0004519">
    <property type="term" value="F:endonuclease activity"/>
    <property type="evidence" value="ECO:0007669"/>
    <property type="project" value="UniProtKB-KW"/>
</dbReference>
<keyword evidence="1" id="KW-0548">Nucleotidyltransferase</keyword>
<evidence type="ECO:0000256" key="3">
    <source>
        <dbReference type="ARBA" id="ARBA00022723"/>
    </source>
</evidence>
<sequence>VRVMLQDYQVPSEWWGEASAMATFILNRTPSYAILFQTPISRWSSLATDLSVLHPFGCSVVMHVPKERRASKVNPTGVLCMLVGLTEAHHNYCLFNPLTGKIHVSHDCTFLDGKAFWPNFVSAPPDFHFPSSADAPPNCASNSPVAAPALDSSESAAISGGSEITPVVDPACEVFAPPAPSSSPILPTDDLQPRHPSLLCQETNSEELEVPGSPNDKAVTLPKGWTYDAVPVVWPSSISGKPTRKPPTCFAGVVINNAPCSYQDALWSDSAER</sequence>
<keyword evidence="5" id="KW-0378">Hydrolase</keyword>
<evidence type="ECO:0000256" key="9">
    <source>
        <dbReference type="ARBA" id="ARBA00022932"/>
    </source>
</evidence>
<evidence type="ECO:0000313" key="13">
    <source>
        <dbReference type="Proteomes" id="UP000765509"/>
    </source>
</evidence>
<comment type="caution">
    <text evidence="12">The sequence shown here is derived from an EMBL/GenBank/DDBJ whole genome shotgun (WGS) entry which is preliminary data.</text>
</comment>
<keyword evidence="4" id="KW-0255">Endonuclease</keyword>
<keyword evidence="8" id="KW-0695">RNA-directed DNA polymerase</keyword>
<feature type="domain" description="Retroviral polymerase SH3-like" evidence="11">
    <location>
        <begin position="58"/>
        <end position="116"/>
    </location>
</feature>
<evidence type="ECO:0000256" key="5">
    <source>
        <dbReference type="ARBA" id="ARBA00022801"/>
    </source>
</evidence>
<evidence type="ECO:0000256" key="8">
    <source>
        <dbReference type="ARBA" id="ARBA00022918"/>
    </source>
</evidence>
<protein>
    <recommendedName>
        <fullName evidence="11">Retroviral polymerase SH3-like domain-containing protein</fullName>
    </recommendedName>
</protein>
<evidence type="ECO:0000256" key="6">
    <source>
        <dbReference type="ARBA" id="ARBA00022842"/>
    </source>
</evidence>
<evidence type="ECO:0000256" key="1">
    <source>
        <dbReference type="ARBA" id="ARBA00022695"/>
    </source>
</evidence>
<evidence type="ECO:0000256" key="4">
    <source>
        <dbReference type="ARBA" id="ARBA00022759"/>
    </source>
</evidence>
<keyword evidence="9" id="KW-0239">DNA-directed DNA polymerase</keyword>
<dbReference type="GO" id="GO:0003887">
    <property type="term" value="F:DNA-directed DNA polymerase activity"/>
    <property type="evidence" value="ECO:0007669"/>
    <property type="project" value="UniProtKB-KW"/>
</dbReference>
<dbReference type="EMBL" id="AVOT02109631">
    <property type="protein sequence ID" value="MBW0581288.1"/>
    <property type="molecule type" value="Genomic_DNA"/>
</dbReference>
<dbReference type="AlphaFoldDB" id="A0A9Q3KH38"/>
<keyword evidence="9" id="KW-0808">Transferase</keyword>
<feature type="non-terminal residue" evidence="12">
    <location>
        <position position="1"/>
    </location>
</feature>
<dbReference type="GO" id="GO:0046872">
    <property type="term" value="F:metal ion binding"/>
    <property type="evidence" value="ECO:0007669"/>
    <property type="project" value="UniProtKB-KW"/>
</dbReference>
<dbReference type="InterPro" id="IPR039537">
    <property type="entry name" value="Retrotran_Ty1/copia-like"/>
</dbReference>
<evidence type="ECO:0000259" key="11">
    <source>
        <dbReference type="Pfam" id="PF25597"/>
    </source>
</evidence>
<keyword evidence="6" id="KW-0460">Magnesium</keyword>
<dbReference type="GO" id="GO:0006310">
    <property type="term" value="P:DNA recombination"/>
    <property type="evidence" value="ECO:0007669"/>
    <property type="project" value="UniProtKB-KW"/>
</dbReference>
<keyword evidence="10" id="KW-0233">DNA recombination</keyword>